<reference evidence="12" key="1">
    <citation type="submission" date="2020-11" db="EMBL/GenBank/DDBJ databases">
        <authorList>
            <consortium name="DOE Joint Genome Institute"/>
            <person name="Ahrendt S."/>
            <person name="Riley R."/>
            <person name="Andreopoulos W."/>
            <person name="Labutti K."/>
            <person name="Pangilinan J."/>
            <person name="Ruiz-Duenas F.J."/>
            <person name="Barrasa J.M."/>
            <person name="Sanchez-Garcia M."/>
            <person name="Camarero S."/>
            <person name="Miyauchi S."/>
            <person name="Serrano A."/>
            <person name="Linde D."/>
            <person name="Babiker R."/>
            <person name="Drula E."/>
            <person name="Ayuso-Fernandez I."/>
            <person name="Pacheco R."/>
            <person name="Padilla G."/>
            <person name="Ferreira P."/>
            <person name="Barriuso J."/>
            <person name="Kellner H."/>
            <person name="Castanera R."/>
            <person name="Alfaro M."/>
            <person name="Ramirez L."/>
            <person name="Pisabarro A.G."/>
            <person name="Kuo A."/>
            <person name="Tritt A."/>
            <person name="Lipzen A."/>
            <person name="He G."/>
            <person name="Yan M."/>
            <person name="Ng V."/>
            <person name="Cullen D."/>
            <person name="Martin F."/>
            <person name="Rosso M.-N."/>
            <person name="Henrissat B."/>
            <person name="Hibbett D."/>
            <person name="Martinez A.T."/>
            <person name="Grigoriev I.V."/>
        </authorList>
    </citation>
    <scope>NUCLEOTIDE SEQUENCE</scope>
    <source>
        <strain evidence="12">CIRM-BRFM 674</strain>
    </source>
</reference>
<feature type="compositionally biased region" description="Basic and acidic residues" evidence="10">
    <location>
        <begin position="470"/>
        <end position="484"/>
    </location>
</feature>
<keyword evidence="7 11" id="KW-0472">Membrane</keyword>
<organism evidence="12 13">
    <name type="scientific">Pholiota conissans</name>
    <dbReference type="NCBI Taxonomy" id="109636"/>
    <lineage>
        <taxon>Eukaryota</taxon>
        <taxon>Fungi</taxon>
        <taxon>Dikarya</taxon>
        <taxon>Basidiomycota</taxon>
        <taxon>Agaricomycotina</taxon>
        <taxon>Agaricomycetes</taxon>
        <taxon>Agaricomycetidae</taxon>
        <taxon>Agaricales</taxon>
        <taxon>Agaricineae</taxon>
        <taxon>Strophariaceae</taxon>
        <taxon>Pholiota</taxon>
    </lineage>
</organism>
<dbReference type="PRINTS" id="PR00899">
    <property type="entry name" value="GPCRSTE3"/>
</dbReference>
<feature type="transmembrane region" description="Helical" evidence="11">
    <location>
        <begin position="205"/>
        <end position="225"/>
    </location>
</feature>
<evidence type="ECO:0000256" key="4">
    <source>
        <dbReference type="ARBA" id="ARBA00022692"/>
    </source>
</evidence>
<evidence type="ECO:0000256" key="8">
    <source>
        <dbReference type="ARBA" id="ARBA00023170"/>
    </source>
</evidence>
<keyword evidence="8" id="KW-0675">Receptor</keyword>
<evidence type="ECO:0000256" key="7">
    <source>
        <dbReference type="ARBA" id="ARBA00023136"/>
    </source>
</evidence>
<evidence type="ECO:0000256" key="9">
    <source>
        <dbReference type="ARBA" id="ARBA00023224"/>
    </source>
</evidence>
<keyword evidence="13" id="KW-1185">Reference proteome</keyword>
<evidence type="ECO:0000256" key="6">
    <source>
        <dbReference type="ARBA" id="ARBA00023040"/>
    </source>
</evidence>
<gene>
    <name evidence="12" type="ORF">BDN70DRAFT_994968</name>
</gene>
<protein>
    <submittedName>
        <fullName evidence="12">STE3-domain-containing protein</fullName>
    </submittedName>
</protein>
<dbReference type="PRINTS" id="PR00900">
    <property type="entry name" value="PHEROMONEAR"/>
</dbReference>
<dbReference type="InterPro" id="IPR001546">
    <property type="entry name" value="GPCR_Pheromne_A_rcpt"/>
</dbReference>
<dbReference type="OrthoDB" id="2874149at2759"/>
<sequence>MHPEFAPVAFITAFSLVLPLPWHWRARNVATLSIIGWLFISNMIYAIDAVIWAGNVNITALVWCDITTKLIIGANFALPAACLCVAIHLEQVSSIRLARTSVADKRRRQYFEALVCIGIPIVFMALHYIVQGHRFDIVEDYGCRPTTYFSIPGIIIVWVFPIILSIGALVFSALALKHFIQRRLSFAAHLNASGSALTTSRYLRLMTMAILQMFWSLAGTLYILWFSSAGLSLRPWTTWADVHSDFLRVDTYLAMFIPPLMARTYCVVWWLVPASTWAFIAFFSFGQDAMDEYKKCFVWFKTRVLRLRSSSSSSSPEKGFKRFMLSSGKGDGILPISSPTFVSSSHGAVSPTSVSFPANEPSSPSSITITKPESLFGNSEYDTASDASKHPSGTPFIYAQYKAIGSISDLTPRPPFKSIVPYTANIDLKALPLTPPSPLSPPPSHFATRAGGADPDLPVSPRPFTFPSDDSSHKAIDPKMFKKL</sequence>
<keyword evidence="6" id="KW-0297">G-protein coupled receptor</keyword>
<dbReference type="Pfam" id="PF02076">
    <property type="entry name" value="STE3"/>
    <property type="match status" value="1"/>
</dbReference>
<dbReference type="InterPro" id="IPR001499">
    <property type="entry name" value="GPCR_STE3"/>
</dbReference>
<feature type="transmembrane region" description="Helical" evidence="11">
    <location>
        <begin position="110"/>
        <end position="130"/>
    </location>
</feature>
<keyword evidence="5 11" id="KW-1133">Transmembrane helix</keyword>
<evidence type="ECO:0000256" key="11">
    <source>
        <dbReference type="SAM" id="Phobius"/>
    </source>
</evidence>
<feature type="region of interest" description="Disordered" evidence="10">
    <location>
        <begin position="434"/>
        <end position="484"/>
    </location>
</feature>
<evidence type="ECO:0000256" key="5">
    <source>
        <dbReference type="ARBA" id="ARBA00022989"/>
    </source>
</evidence>
<comment type="subcellular location">
    <subcellularLocation>
        <location evidence="1">Membrane</location>
        <topology evidence="1">Multi-pass membrane protein</topology>
    </subcellularLocation>
</comment>
<keyword evidence="3" id="KW-0589">Pheromone response</keyword>
<evidence type="ECO:0000256" key="3">
    <source>
        <dbReference type="ARBA" id="ARBA00022507"/>
    </source>
</evidence>
<proteinExistence type="inferred from homology"/>
<dbReference type="AlphaFoldDB" id="A0A9P6CZ98"/>
<dbReference type="CDD" id="cd14966">
    <property type="entry name" value="7tmD_STE3"/>
    <property type="match status" value="1"/>
</dbReference>
<name>A0A9P6CZ98_9AGAR</name>
<feature type="transmembrane region" description="Helical" evidence="11">
    <location>
        <begin position="267"/>
        <end position="285"/>
    </location>
</feature>
<dbReference type="PANTHER" id="PTHR28097">
    <property type="entry name" value="PHEROMONE A FACTOR RECEPTOR"/>
    <property type="match status" value="1"/>
</dbReference>
<evidence type="ECO:0000256" key="10">
    <source>
        <dbReference type="SAM" id="MobiDB-lite"/>
    </source>
</evidence>
<evidence type="ECO:0000256" key="1">
    <source>
        <dbReference type="ARBA" id="ARBA00004141"/>
    </source>
</evidence>
<feature type="compositionally biased region" description="Pro residues" evidence="10">
    <location>
        <begin position="434"/>
        <end position="444"/>
    </location>
</feature>
<comment type="similarity">
    <text evidence="2">Belongs to the G-protein coupled receptor 4 family.</text>
</comment>
<keyword evidence="4 11" id="KW-0812">Transmembrane</keyword>
<accession>A0A9P6CZ98</accession>
<feature type="transmembrane region" description="Helical" evidence="11">
    <location>
        <begin position="34"/>
        <end position="54"/>
    </location>
</feature>
<dbReference type="EMBL" id="MU155261">
    <property type="protein sequence ID" value="KAF9477443.1"/>
    <property type="molecule type" value="Genomic_DNA"/>
</dbReference>
<feature type="transmembrane region" description="Helical" evidence="11">
    <location>
        <begin position="150"/>
        <end position="176"/>
    </location>
</feature>
<dbReference type="Proteomes" id="UP000807469">
    <property type="component" value="Unassembled WGS sequence"/>
</dbReference>
<dbReference type="GO" id="GO:0004933">
    <property type="term" value="F:mating-type a-factor pheromone receptor activity"/>
    <property type="evidence" value="ECO:0007669"/>
    <property type="project" value="InterPro"/>
</dbReference>
<feature type="transmembrane region" description="Helical" evidence="11">
    <location>
        <begin position="66"/>
        <end position="89"/>
    </location>
</feature>
<evidence type="ECO:0000313" key="12">
    <source>
        <dbReference type="EMBL" id="KAF9477443.1"/>
    </source>
</evidence>
<evidence type="ECO:0000256" key="2">
    <source>
        <dbReference type="ARBA" id="ARBA00011085"/>
    </source>
</evidence>
<feature type="transmembrane region" description="Helical" evidence="11">
    <location>
        <begin position="6"/>
        <end position="22"/>
    </location>
</feature>
<keyword evidence="9" id="KW-0807">Transducer</keyword>
<feature type="non-terminal residue" evidence="12">
    <location>
        <position position="1"/>
    </location>
</feature>
<dbReference type="PANTHER" id="PTHR28097:SF1">
    <property type="entry name" value="PHEROMONE A FACTOR RECEPTOR"/>
    <property type="match status" value="1"/>
</dbReference>
<dbReference type="GO" id="GO:0000750">
    <property type="term" value="P:pheromone-dependent signal transduction involved in conjugation with cellular fusion"/>
    <property type="evidence" value="ECO:0007669"/>
    <property type="project" value="TreeGrafter"/>
</dbReference>
<evidence type="ECO:0000313" key="13">
    <source>
        <dbReference type="Proteomes" id="UP000807469"/>
    </source>
</evidence>
<comment type="caution">
    <text evidence="12">The sequence shown here is derived from an EMBL/GenBank/DDBJ whole genome shotgun (WGS) entry which is preliminary data.</text>
</comment>
<dbReference type="GO" id="GO:0005886">
    <property type="term" value="C:plasma membrane"/>
    <property type="evidence" value="ECO:0007669"/>
    <property type="project" value="TreeGrafter"/>
</dbReference>